<evidence type="ECO:0000256" key="7">
    <source>
        <dbReference type="SAM" id="Phobius"/>
    </source>
</evidence>
<feature type="transmembrane region" description="Helical" evidence="7">
    <location>
        <begin position="157"/>
        <end position="174"/>
    </location>
</feature>
<dbReference type="InterPro" id="IPR008457">
    <property type="entry name" value="Cu-R_CopD_dom"/>
</dbReference>
<dbReference type="PANTHER" id="PTHR34820:SF4">
    <property type="entry name" value="INNER MEMBRANE PROTEIN YEBZ"/>
    <property type="match status" value="1"/>
</dbReference>
<keyword evidence="4 7" id="KW-1133">Transmembrane helix</keyword>
<keyword evidence="5 7" id="KW-0472">Membrane</keyword>
<gene>
    <name evidence="9" type="ORF">GSY69_10720</name>
</gene>
<feature type="transmembrane region" description="Helical" evidence="7">
    <location>
        <begin position="181"/>
        <end position="202"/>
    </location>
</feature>
<feature type="domain" description="Copper resistance protein D" evidence="8">
    <location>
        <begin position="246"/>
        <end position="344"/>
    </location>
</feature>
<dbReference type="AlphaFoldDB" id="A0A6N9H9B3"/>
<evidence type="ECO:0000256" key="4">
    <source>
        <dbReference type="ARBA" id="ARBA00022989"/>
    </source>
</evidence>
<feature type="transmembrane region" description="Helical" evidence="7">
    <location>
        <begin position="527"/>
        <end position="549"/>
    </location>
</feature>
<dbReference type="InterPro" id="IPR032694">
    <property type="entry name" value="CopC/D"/>
</dbReference>
<evidence type="ECO:0000259" key="8">
    <source>
        <dbReference type="Pfam" id="PF05425"/>
    </source>
</evidence>
<feature type="transmembrane region" description="Helical" evidence="7">
    <location>
        <begin position="45"/>
        <end position="69"/>
    </location>
</feature>
<keyword evidence="2" id="KW-1003">Cell membrane</keyword>
<dbReference type="GO" id="GO:0006825">
    <property type="term" value="P:copper ion transport"/>
    <property type="evidence" value="ECO:0007669"/>
    <property type="project" value="InterPro"/>
</dbReference>
<comment type="subcellular location">
    <subcellularLocation>
        <location evidence="1">Cell membrane</location>
        <topology evidence="1">Multi-pass membrane protein</topology>
    </subcellularLocation>
</comment>
<keyword evidence="3 7" id="KW-0812">Transmembrane</keyword>
<protein>
    <submittedName>
        <fullName evidence="9">Copper resistance protein CopD</fullName>
    </submittedName>
</protein>
<evidence type="ECO:0000256" key="5">
    <source>
        <dbReference type="ARBA" id="ARBA00023136"/>
    </source>
</evidence>
<keyword evidence="10" id="KW-1185">Reference proteome</keyword>
<name>A0A6N9H9B3_9MICO</name>
<dbReference type="GO" id="GO:0005886">
    <property type="term" value="C:plasma membrane"/>
    <property type="evidence" value="ECO:0007669"/>
    <property type="project" value="UniProtKB-SubCell"/>
</dbReference>
<reference evidence="9 10" key="1">
    <citation type="submission" date="2020-01" db="EMBL/GenBank/DDBJ databases">
        <authorList>
            <person name="Deng T."/>
        </authorList>
    </citation>
    <scope>NUCLEOTIDE SEQUENCE [LARGE SCALE GENOMIC DNA]</scope>
    <source>
        <strain evidence="9 10">5221</strain>
    </source>
</reference>
<evidence type="ECO:0000256" key="2">
    <source>
        <dbReference type="ARBA" id="ARBA00022475"/>
    </source>
</evidence>
<dbReference type="PANTHER" id="PTHR34820">
    <property type="entry name" value="INNER MEMBRANE PROTEIN YEBZ"/>
    <property type="match status" value="1"/>
</dbReference>
<feature type="region of interest" description="Disordered" evidence="6">
    <location>
        <begin position="347"/>
        <end position="366"/>
    </location>
</feature>
<dbReference type="EMBL" id="WWEQ01000052">
    <property type="protein sequence ID" value="MYM20421.1"/>
    <property type="molecule type" value="Genomic_DNA"/>
</dbReference>
<organism evidence="9 10">
    <name type="scientific">Brevibacterium rongguiense</name>
    <dbReference type="NCBI Taxonomy" id="2695267"/>
    <lineage>
        <taxon>Bacteria</taxon>
        <taxon>Bacillati</taxon>
        <taxon>Actinomycetota</taxon>
        <taxon>Actinomycetes</taxon>
        <taxon>Micrococcales</taxon>
        <taxon>Brevibacteriaceae</taxon>
        <taxon>Brevibacterium</taxon>
    </lineage>
</organism>
<feature type="transmembrane region" description="Helical" evidence="7">
    <location>
        <begin position="251"/>
        <end position="272"/>
    </location>
</feature>
<feature type="transmembrane region" description="Helical" evidence="7">
    <location>
        <begin position="323"/>
        <end position="344"/>
    </location>
</feature>
<feature type="transmembrane region" description="Helical" evidence="7">
    <location>
        <begin position="452"/>
        <end position="476"/>
    </location>
</feature>
<feature type="region of interest" description="Disordered" evidence="6">
    <location>
        <begin position="75"/>
        <end position="94"/>
    </location>
</feature>
<dbReference type="Proteomes" id="UP000469215">
    <property type="component" value="Unassembled WGS sequence"/>
</dbReference>
<dbReference type="Pfam" id="PF09678">
    <property type="entry name" value="Caa3_CtaG"/>
    <property type="match status" value="1"/>
</dbReference>
<accession>A0A6N9H9B3</accession>
<feature type="transmembrane region" description="Helical" evidence="7">
    <location>
        <begin position="214"/>
        <end position="239"/>
    </location>
</feature>
<feature type="transmembrane region" description="Helical" evidence="7">
    <location>
        <begin position="569"/>
        <end position="593"/>
    </location>
</feature>
<comment type="caution">
    <text evidence="9">The sequence shown here is derived from an EMBL/GenBank/DDBJ whole genome shotgun (WGS) entry which is preliminary data.</text>
</comment>
<feature type="transmembrane region" description="Helical" evidence="7">
    <location>
        <begin position="419"/>
        <end position="440"/>
    </location>
</feature>
<sequence>MLRRLAVPAFALAAIAAGWWALGFAGAAAEQAIGDPGALPRFGLPAALFVFNAATALTIGALALALFALPRTPRSRRRKGRGAERAAAGGPPPAAPALDPAWSAALAIAQAASVVWTLAAAAVLVFTYVDAAGAQAYAGDFSAQLGQYIATVDAGRLWMLILLLAVVTSMVVFASRSWTGIAWAFACAVVSLVPQALMGHASEASGHTQAVNSLLLHLGAVTLWMGGLLALALLAPRLTGRADLADIVRRYSAIALVGALVIVYSGLVNAGLRVHGLGDWGSRYGVLVLTKLLLTVLLMAVGYWHRRFVIGRLAAAAGARAEFWRLVLAEVVLFGAVMAMGVALSRSQPPVSQEPPSAPTPAEILTGEPLPPAPSGANYFLQWSVDPLWVVVAVGAVALYVAGAVRLHRRGDRWPVLRTLSWILGMAGLFYVTCGGPVVYGQVLFSGHMIQHMLIVMAVPLPMAFAAPITLLMRAVHPRTDGSRGLREWVLVLVHSHWLRFFANPIVAAINFAGSLIVFYYSGIMEYALTTHIGHELMLLHFLAAGYMFAQSIVGIDPGAKRFPYPVRLLVLLVTMTFHAFFGISIMSSTVLIEGDWYGNMGQPWSSALDDQQLGGGIAWGIGEFPTLILAIGAAVQWSRSSDREAKRKDRAEARSGDAELRAYNEMLARLGKRR</sequence>
<feature type="transmembrane region" description="Helical" evidence="7">
    <location>
        <begin position="388"/>
        <end position="407"/>
    </location>
</feature>
<evidence type="ECO:0000313" key="9">
    <source>
        <dbReference type="EMBL" id="MYM20421.1"/>
    </source>
</evidence>
<dbReference type="Pfam" id="PF05425">
    <property type="entry name" value="CopD"/>
    <property type="match status" value="1"/>
</dbReference>
<feature type="transmembrane region" description="Helical" evidence="7">
    <location>
        <begin position="613"/>
        <end position="638"/>
    </location>
</feature>
<evidence type="ECO:0000256" key="6">
    <source>
        <dbReference type="SAM" id="MobiDB-lite"/>
    </source>
</evidence>
<evidence type="ECO:0000256" key="3">
    <source>
        <dbReference type="ARBA" id="ARBA00022692"/>
    </source>
</evidence>
<proteinExistence type="predicted"/>
<feature type="transmembrane region" description="Helical" evidence="7">
    <location>
        <begin position="284"/>
        <end position="303"/>
    </location>
</feature>
<dbReference type="InterPro" id="IPR019108">
    <property type="entry name" value="Caa3_assmbl_CtaG-rel"/>
</dbReference>
<feature type="transmembrane region" description="Helical" evidence="7">
    <location>
        <begin position="114"/>
        <end position="137"/>
    </location>
</feature>
<feature type="transmembrane region" description="Helical" evidence="7">
    <location>
        <begin position="497"/>
        <end position="521"/>
    </location>
</feature>
<evidence type="ECO:0000313" key="10">
    <source>
        <dbReference type="Proteomes" id="UP000469215"/>
    </source>
</evidence>
<evidence type="ECO:0000256" key="1">
    <source>
        <dbReference type="ARBA" id="ARBA00004651"/>
    </source>
</evidence>